<dbReference type="InterPro" id="IPR002104">
    <property type="entry name" value="Integrase_catalytic"/>
</dbReference>
<keyword evidence="2" id="KW-0233">DNA recombination</keyword>
<dbReference type="PANTHER" id="PTHR30349">
    <property type="entry name" value="PHAGE INTEGRASE-RELATED"/>
    <property type="match status" value="1"/>
</dbReference>
<dbReference type="GO" id="GO:0006310">
    <property type="term" value="P:DNA recombination"/>
    <property type="evidence" value="ECO:0007669"/>
    <property type="project" value="UniProtKB-KW"/>
</dbReference>
<dbReference type="InterPro" id="IPR044068">
    <property type="entry name" value="CB"/>
</dbReference>
<dbReference type="InterPro" id="IPR011010">
    <property type="entry name" value="DNA_brk_join_enz"/>
</dbReference>
<dbReference type="Gene3D" id="1.10.150.130">
    <property type="match status" value="1"/>
</dbReference>
<dbReference type="AlphaFoldDB" id="A0A9J6QYP9"/>
<evidence type="ECO:0000313" key="7">
    <source>
        <dbReference type="Proteomes" id="UP001065549"/>
    </source>
</evidence>
<dbReference type="Proteomes" id="UP001065549">
    <property type="component" value="Unassembled WGS sequence"/>
</dbReference>
<dbReference type="Gene3D" id="1.10.443.10">
    <property type="entry name" value="Intergrase catalytic core"/>
    <property type="match status" value="1"/>
</dbReference>
<feature type="domain" description="Core-binding (CB)" evidence="5">
    <location>
        <begin position="109"/>
        <end position="185"/>
    </location>
</feature>
<protein>
    <submittedName>
        <fullName evidence="6">Tyrosine-type recombinase/integrase</fullName>
    </submittedName>
</protein>
<evidence type="ECO:0000256" key="3">
    <source>
        <dbReference type="PROSITE-ProRule" id="PRU01248"/>
    </source>
</evidence>
<evidence type="ECO:0000259" key="4">
    <source>
        <dbReference type="PROSITE" id="PS51898"/>
    </source>
</evidence>
<dbReference type="EMBL" id="JAOSHN010000012">
    <property type="protein sequence ID" value="MCU7380625.1"/>
    <property type="molecule type" value="Genomic_DNA"/>
</dbReference>
<gene>
    <name evidence="6" type="ORF">OBO34_20130</name>
</gene>
<dbReference type="InterPro" id="IPR050090">
    <property type="entry name" value="Tyrosine_recombinase_XerCD"/>
</dbReference>
<keyword evidence="7" id="KW-1185">Reference proteome</keyword>
<feature type="domain" description="Tyr recombinase" evidence="4">
    <location>
        <begin position="201"/>
        <end position="373"/>
    </location>
</feature>
<dbReference type="PROSITE" id="PS51900">
    <property type="entry name" value="CB"/>
    <property type="match status" value="1"/>
</dbReference>
<evidence type="ECO:0000259" key="5">
    <source>
        <dbReference type="PROSITE" id="PS51900"/>
    </source>
</evidence>
<evidence type="ECO:0000256" key="2">
    <source>
        <dbReference type="ARBA" id="ARBA00023172"/>
    </source>
</evidence>
<dbReference type="Pfam" id="PF00589">
    <property type="entry name" value="Phage_integrase"/>
    <property type="match status" value="1"/>
</dbReference>
<reference evidence="6" key="1">
    <citation type="submission" date="2022-09" db="EMBL/GenBank/DDBJ databases">
        <title>Culturomic study of gut microbiota in children with autism spectrum disorder.</title>
        <authorList>
            <person name="Efimov B.A."/>
            <person name="Chaplin A.V."/>
            <person name="Sokolova S.R."/>
            <person name="Pikina A.P."/>
            <person name="Korzhanova M."/>
            <person name="Belova V."/>
            <person name="Korostin D."/>
        </authorList>
    </citation>
    <scope>NUCLEOTIDE SEQUENCE</scope>
    <source>
        <strain evidence="6">ASD5510</strain>
    </source>
</reference>
<dbReference type="InterPro" id="IPR010998">
    <property type="entry name" value="Integrase_recombinase_N"/>
</dbReference>
<keyword evidence="1 3" id="KW-0238">DNA-binding</keyword>
<organism evidence="6 7">
    <name type="scientific">Hominibacterium faecale</name>
    <dbReference type="NCBI Taxonomy" id="2839743"/>
    <lineage>
        <taxon>Bacteria</taxon>
        <taxon>Bacillati</taxon>
        <taxon>Bacillota</taxon>
        <taxon>Clostridia</taxon>
        <taxon>Peptostreptococcales</taxon>
        <taxon>Anaerovoracaceae</taxon>
        <taxon>Hominibacterium</taxon>
    </lineage>
</organism>
<dbReference type="PROSITE" id="PS51898">
    <property type="entry name" value="TYR_RECOMBINASE"/>
    <property type="match status" value="1"/>
</dbReference>
<proteinExistence type="predicted"/>
<evidence type="ECO:0000313" key="6">
    <source>
        <dbReference type="EMBL" id="MCU7380625.1"/>
    </source>
</evidence>
<dbReference type="GO" id="GO:0015074">
    <property type="term" value="P:DNA integration"/>
    <property type="evidence" value="ECO:0007669"/>
    <property type="project" value="InterPro"/>
</dbReference>
<dbReference type="InterPro" id="IPR013762">
    <property type="entry name" value="Integrase-like_cat_sf"/>
</dbReference>
<sequence>MKYLVASKTRSYSLYARPSDEDIKKITGLFANGMSVRAIAAKLEIGWQRVRKALITAGIYENDTSRSINELYKGGLSAAEIAAKTGIKKAVVHSYLPYRQPQGYTVPLNQLSITFDSFLEWAANNEKAAGTINSYKVAYSRYSQNFDHIDKASMLEFKRWALDNYQHVTASHMLSGMNMFCRFLNHPEWCVRVPRTKKITSVENIISLEQYHRLMSGLQQDGNTKWYHIVLWLAHTGARPNDILILTRDCLDKGYQDIINKGMSRRFYIAPFLIEASREYFMDIEHDLLFPNIYGHKMSVQGLNAQLKRFGARYKIPDDVMRPYSFRHFFAKQFLEHNKNIALLADVMGHWNMDTTRIYLRKSLSEQLEELNETTSKW</sequence>
<dbReference type="RefSeq" id="WP_269478791.1">
    <property type="nucleotide sequence ID" value="NZ_JAOSHN010000012.1"/>
</dbReference>
<name>A0A9J6QYP9_9FIRM</name>
<dbReference type="GO" id="GO:0003677">
    <property type="term" value="F:DNA binding"/>
    <property type="evidence" value="ECO:0007669"/>
    <property type="project" value="UniProtKB-UniRule"/>
</dbReference>
<evidence type="ECO:0000256" key="1">
    <source>
        <dbReference type="ARBA" id="ARBA00023125"/>
    </source>
</evidence>
<accession>A0A9J6QYP9</accession>
<dbReference type="PANTHER" id="PTHR30349:SF89">
    <property type="entry name" value="INTEGRASE_RECOMBINASE"/>
    <property type="match status" value="1"/>
</dbReference>
<dbReference type="SUPFAM" id="SSF56349">
    <property type="entry name" value="DNA breaking-rejoining enzymes"/>
    <property type="match status" value="1"/>
</dbReference>
<comment type="caution">
    <text evidence="6">The sequence shown here is derived from an EMBL/GenBank/DDBJ whole genome shotgun (WGS) entry which is preliminary data.</text>
</comment>